<feature type="domain" description="Reverse transcriptase Ty1/copia-type" evidence="2">
    <location>
        <begin position="130"/>
        <end position="272"/>
    </location>
</feature>
<reference evidence="3" key="1">
    <citation type="submission" date="2021-03" db="EMBL/GenBank/DDBJ databases">
        <title>Draft genome sequence of rust myrtle Austropuccinia psidii MF-1, a brazilian biotype.</title>
        <authorList>
            <person name="Quecine M.C."/>
            <person name="Pachon D.M.R."/>
            <person name="Bonatelli M.L."/>
            <person name="Correr F.H."/>
            <person name="Franceschini L.M."/>
            <person name="Leite T.F."/>
            <person name="Margarido G.R.A."/>
            <person name="Almeida C.A."/>
            <person name="Ferrarezi J.A."/>
            <person name="Labate C.A."/>
        </authorList>
    </citation>
    <scope>NUCLEOTIDE SEQUENCE</scope>
    <source>
        <strain evidence="3">MF-1</strain>
    </source>
</reference>
<keyword evidence="1" id="KW-0732">Signal</keyword>
<sequence>MSSLFQWRALVGISQQILRLFLFAIPLGGDSAPPLPEQPEFNSPDTPALAKDNYPFPKGISSGNIASGGRFHKPPNCFSGEVINKTSRTFKEAMASSKSDAWMVAIQNRFSSLKRHGVLEKGKIWEGCQLLNTTWVFREEAYSLGNVFEEKALLCVRGFLQIADLDFHETFVPTGRLSTLHFLLGYCADHDFDLHQMDVKTAFLHGKLDENLFIQIPEGYKRVQTSTICLRLMKSLYGLKQSPRNWYLRIKQFFFEAGFRPSASNPHFFIRNRPQPLLCLHAC</sequence>
<proteinExistence type="predicted"/>
<dbReference type="OrthoDB" id="2796020at2759"/>
<feature type="signal peptide" evidence="1">
    <location>
        <begin position="1"/>
        <end position="31"/>
    </location>
</feature>
<protein>
    <recommendedName>
        <fullName evidence="2">Reverse transcriptase Ty1/copia-type domain-containing protein</fullName>
    </recommendedName>
</protein>
<feature type="chain" id="PRO_5040368066" description="Reverse transcriptase Ty1/copia-type domain-containing protein" evidence="1">
    <location>
        <begin position="32"/>
        <end position="283"/>
    </location>
</feature>
<dbReference type="AlphaFoldDB" id="A0A9Q3H139"/>
<organism evidence="3 4">
    <name type="scientific">Austropuccinia psidii MF-1</name>
    <dbReference type="NCBI Taxonomy" id="1389203"/>
    <lineage>
        <taxon>Eukaryota</taxon>
        <taxon>Fungi</taxon>
        <taxon>Dikarya</taxon>
        <taxon>Basidiomycota</taxon>
        <taxon>Pucciniomycotina</taxon>
        <taxon>Pucciniomycetes</taxon>
        <taxon>Pucciniales</taxon>
        <taxon>Sphaerophragmiaceae</taxon>
        <taxon>Austropuccinia</taxon>
    </lineage>
</organism>
<dbReference type="Proteomes" id="UP000765509">
    <property type="component" value="Unassembled WGS sequence"/>
</dbReference>
<dbReference type="EMBL" id="AVOT02008965">
    <property type="protein sequence ID" value="MBW0487092.1"/>
    <property type="molecule type" value="Genomic_DNA"/>
</dbReference>
<evidence type="ECO:0000259" key="2">
    <source>
        <dbReference type="Pfam" id="PF07727"/>
    </source>
</evidence>
<evidence type="ECO:0000313" key="3">
    <source>
        <dbReference type="EMBL" id="MBW0487092.1"/>
    </source>
</evidence>
<evidence type="ECO:0000313" key="4">
    <source>
        <dbReference type="Proteomes" id="UP000765509"/>
    </source>
</evidence>
<accession>A0A9Q3H139</accession>
<dbReference type="Pfam" id="PF07727">
    <property type="entry name" value="RVT_2"/>
    <property type="match status" value="1"/>
</dbReference>
<name>A0A9Q3H139_9BASI</name>
<comment type="caution">
    <text evidence="3">The sequence shown here is derived from an EMBL/GenBank/DDBJ whole genome shotgun (WGS) entry which is preliminary data.</text>
</comment>
<evidence type="ECO:0000256" key="1">
    <source>
        <dbReference type="SAM" id="SignalP"/>
    </source>
</evidence>
<gene>
    <name evidence="3" type="ORF">O181_026807</name>
</gene>
<dbReference type="InterPro" id="IPR013103">
    <property type="entry name" value="RVT_2"/>
</dbReference>
<keyword evidence="4" id="KW-1185">Reference proteome</keyword>